<evidence type="ECO:0000313" key="14">
    <source>
        <dbReference type="EMBL" id="KAJ8322163.1"/>
    </source>
</evidence>
<comment type="cofactor">
    <cofactor evidence="2">
        <name>Mn(2+)</name>
        <dbReference type="ChEBI" id="CHEBI:29035"/>
    </cofactor>
</comment>
<comment type="catalytic activity">
    <reaction evidence="1">
        <text>a 2'-deoxyribonucleoside 5'-phosphate + H2O = a 2'-deoxyribonucleoside + phosphate</text>
        <dbReference type="Rhea" id="RHEA:36167"/>
        <dbReference type="ChEBI" id="CHEBI:15377"/>
        <dbReference type="ChEBI" id="CHEBI:18274"/>
        <dbReference type="ChEBI" id="CHEBI:43474"/>
        <dbReference type="ChEBI" id="CHEBI:65317"/>
        <dbReference type="EC" id="3.1.3.89"/>
    </reaction>
</comment>
<evidence type="ECO:0000256" key="8">
    <source>
        <dbReference type="ARBA" id="ARBA00015933"/>
    </source>
</evidence>
<feature type="region of interest" description="Disordered" evidence="12">
    <location>
        <begin position="78"/>
        <end position="99"/>
    </location>
</feature>
<evidence type="ECO:0000256" key="7">
    <source>
        <dbReference type="ARBA" id="ARBA00012964"/>
    </source>
</evidence>
<dbReference type="InterPro" id="IPR003607">
    <property type="entry name" value="HD/PDEase_dom"/>
</dbReference>
<evidence type="ECO:0000256" key="12">
    <source>
        <dbReference type="SAM" id="MobiDB-lite"/>
    </source>
</evidence>
<evidence type="ECO:0000256" key="11">
    <source>
        <dbReference type="ARBA" id="ARBA00032735"/>
    </source>
</evidence>
<dbReference type="PANTHER" id="PTHR11845">
    <property type="entry name" value="5'-DEOXYNUCLEOTIDASE HDDC2"/>
    <property type="match status" value="1"/>
</dbReference>
<evidence type="ECO:0000256" key="5">
    <source>
        <dbReference type="ARBA" id="ARBA00009999"/>
    </source>
</evidence>
<sequence length="158" mass="18316">MASNTSKLFEFMSLVGQLKHVKRTGWVLKKVSDPESVADHMYRMAVLAFLVDPKTGLDRDKCIKLALVHDMAESIVGDLTPSDEVHKDEKSRREESSEEAKFVKDLDKFDMILQAHEYEQLDKRPKQLQEFFDGTEGKFQTEQVQGWVKELNNIREKK</sequence>
<dbReference type="SUPFAM" id="SSF109604">
    <property type="entry name" value="HD-domain/PDEase-like"/>
    <property type="match status" value="1"/>
</dbReference>
<feature type="domain" description="HD/PDEase" evidence="13">
    <location>
        <begin position="33"/>
        <end position="121"/>
    </location>
</feature>
<organism evidence="14 15">
    <name type="scientific">Tegillarca granosa</name>
    <name type="common">Malaysian cockle</name>
    <name type="synonym">Anadara granosa</name>
    <dbReference type="NCBI Taxonomy" id="220873"/>
    <lineage>
        <taxon>Eukaryota</taxon>
        <taxon>Metazoa</taxon>
        <taxon>Spiralia</taxon>
        <taxon>Lophotrochozoa</taxon>
        <taxon>Mollusca</taxon>
        <taxon>Bivalvia</taxon>
        <taxon>Autobranchia</taxon>
        <taxon>Pteriomorphia</taxon>
        <taxon>Arcoida</taxon>
        <taxon>Arcoidea</taxon>
        <taxon>Arcidae</taxon>
        <taxon>Tegillarca</taxon>
    </lineage>
</organism>
<gene>
    <name evidence="14" type="ORF">KUTeg_000634</name>
</gene>
<evidence type="ECO:0000256" key="2">
    <source>
        <dbReference type="ARBA" id="ARBA00001936"/>
    </source>
</evidence>
<dbReference type="EMBL" id="JARBDR010000018">
    <property type="protein sequence ID" value="KAJ8322163.1"/>
    <property type="molecule type" value="Genomic_DNA"/>
</dbReference>
<comment type="function">
    <text evidence="4">Catalyzes the dephosphorylation of the nucleoside 5'-monophosphates deoxyadenosine monophosphate (dAMP), deoxycytidine monophosphate (dCMP), deoxyguanosine monophosphate (dGMP) and deoxythymidine monophosphate (dTMP).</text>
</comment>
<evidence type="ECO:0000256" key="3">
    <source>
        <dbReference type="ARBA" id="ARBA00001941"/>
    </source>
</evidence>
<proteinExistence type="inferred from homology"/>
<dbReference type="EC" id="3.1.3.89" evidence="7"/>
<evidence type="ECO:0000256" key="9">
    <source>
        <dbReference type="ARBA" id="ARBA00022723"/>
    </source>
</evidence>
<comment type="cofactor">
    <cofactor evidence="3">
        <name>Co(2+)</name>
        <dbReference type="ChEBI" id="CHEBI:48828"/>
    </cofactor>
</comment>
<dbReference type="InterPro" id="IPR039356">
    <property type="entry name" value="YfbR/HDDC2"/>
</dbReference>
<dbReference type="InterPro" id="IPR006674">
    <property type="entry name" value="HD_domain"/>
</dbReference>
<keyword evidence="15" id="KW-1185">Reference proteome</keyword>
<evidence type="ECO:0000313" key="15">
    <source>
        <dbReference type="Proteomes" id="UP001217089"/>
    </source>
</evidence>
<reference evidence="14 15" key="1">
    <citation type="submission" date="2022-12" db="EMBL/GenBank/DDBJ databases">
        <title>Chromosome-level genome of Tegillarca granosa.</title>
        <authorList>
            <person name="Kim J."/>
        </authorList>
    </citation>
    <scope>NUCLEOTIDE SEQUENCE [LARGE SCALE GENOMIC DNA]</scope>
    <source>
        <strain evidence="14">Teg-2019</strain>
        <tissue evidence="14">Adductor muscle</tissue>
    </source>
</reference>
<evidence type="ECO:0000256" key="4">
    <source>
        <dbReference type="ARBA" id="ARBA00004074"/>
    </source>
</evidence>
<dbReference type="PANTHER" id="PTHR11845:SF13">
    <property type="entry name" value="5'-DEOXYNUCLEOTIDASE HDDC2"/>
    <property type="match status" value="1"/>
</dbReference>
<accession>A0ABQ9FY31</accession>
<feature type="compositionally biased region" description="Basic and acidic residues" evidence="12">
    <location>
        <begin position="83"/>
        <end position="99"/>
    </location>
</feature>
<dbReference type="Pfam" id="PF13023">
    <property type="entry name" value="HD_3"/>
    <property type="match status" value="1"/>
</dbReference>
<keyword evidence="9" id="KW-0479">Metal-binding</keyword>
<evidence type="ECO:0000256" key="6">
    <source>
        <dbReference type="ARBA" id="ARBA00011738"/>
    </source>
</evidence>
<evidence type="ECO:0000256" key="1">
    <source>
        <dbReference type="ARBA" id="ARBA00001638"/>
    </source>
</evidence>
<comment type="caution">
    <text evidence="14">The sequence shown here is derived from an EMBL/GenBank/DDBJ whole genome shotgun (WGS) entry which is preliminary data.</text>
</comment>
<protein>
    <recommendedName>
        <fullName evidence="8">5'-deoxynucleotidase HDDC2</fullName>
        <ecNumber evidence="7">3.1.3.89</ecNumber>
    </recommendedName>
    <alternativeName>
        <fullName evidence="11">HD domain-containing protein 2</fullName>
    </alternativeName>
</protein>
<comment type="similarity">
    <text evidence="5">Belongs to the HDDC2 family.</text>
</comment>
<dbReference type="Gene3D" id="1.10.3210.10">
    <property type="entry name" value="Hypothetical protein af1432"/>
    <property type="match status" value="2"/>
</dbReference>
<comment type="subunit">
    <text evidence="6">Homodimer.</text>
</comment>
<evidence type="ECO:0000256" key="10">
    <source>
        <dbReference type="ARBA" id="ARBA00022801"/>
    </source>
</evidence>
<dbReference type="Proteomes" id="UP001217089">
    <property type="component" value="Unassembled WGS sequence"/>
</dbReference>
<evidence type="ECO:0000259" key="13">
    <source>
        <dbReference type="SMART" id="SM00471"/>
    </source>
</evidence>
<dbReference type="SMART" id="SM00471">
    <property type="entry name" value="HDc"/>
    <property type="match status" value="1"/>
</dbReference>
<name>A0ABQ9FY31_TEGGR</name>
<keyword evidence="10" id="KW-0378">Hydrolase</keyword>